<evidence type="ECO:0000256" key="1">
    <source>
        <dbReference type="SAM" id="MobiDB-lite"/>
    </source>
</evidence>
<organism evidence="2 3">
    <name type="scientific">Mesorhizobium ventifaucium</name>
    <dbReference type="NCBI Taxonomy" id="666020"/>
    <lineage>
        <taxon>Bacteria</taxon>
        <taxon>Pseudomonadati</taxon>
        <taxon>Pseudomonadota</taxon>
        <taxon>Alphaproteobacteria</taxon>
        <taxon>Hyphomicrobiales</taxon>
        <taxon>Phyllobacteriaceae</taxon>
        <taxon>Mesorhizobium</taxon>
    </lineage>
</organism>
<name>A0ABN8JVN9_9HYPH</name>
<keyword evidence="3" id="KW-1185">Reference proteome</keyword>
<evidence type="ECO:0000313" key="3">
    <source>
        <dbReference type="Proteomes" id="UP001152604"/>
    </source>
</evidence>
<protein>
    <submittedName>
        <fullName evidence="2">Uncharacterized protein</fullName>
    </submittedName>
</protein>
<dbReference type="EMBL" id="CAKXZS010000023">
    <property type="protein sequence ID" value="CAH2401532.1"/>
    <property type="molecule type" value="Genomic_DNA"/>
</dbReference>
<comment type="caution">
    <text evidence="2">The sequence shown here is derived from an EMBL/GenBank/DDBJ whole genome shotgun (WGS) entry which is preliminary data.</text>
</comment>
<accession>A0ABN8JVN9</accession>
<proteinExistence type="predicted"/>
<reference evidence="2" key="1">
    <citation type="submission" date="2022-03" db="EMBL/GenBank/DDBJ databases">
        <authorList>
            <person name="Brunel B."/>
        </authorList>
    </citation>
    <scope>NUCLEOTIDE SEQUENCE</scope>
    <source>
        <strain evidence="2">STM4922sample</strain>
    </source>
</reference>
<dbReference type="Proteomes" id="UP001152604">
    <property type="component" value="Unassembled WGS sequence"/>
</dbReference>
<sequence length="55" mass="5451">MRADAAGQALGPCLAAAETVLASLAQEPVEARAAAVPADGRRHLRSVQDGAAPTA</sequence>
<evidence type="ECO:0000313" key="2">
    <source>
        <dbReference type="EMBL" id="CAH2401532.1"/>
    </source>
</evidence>
<gene>
    <name evidence="2" type="ORF">MES4922_30147</name>
</gene>
<feature type="region of interest" description="Disordered" evidence="1">
    <location>
        <begin position="34"/>
        <end position="55"/>
    </location>
</feature>